<accession>A0A318H610</accession>
<dbReference type="AlphaFoldDB" id="A0A318H610"/>
<name>A0A318H610_9MYCO</name>
<comment type="caution">
    <text evidence="1">The sequence shown here is derived from an EMBL/GenBank/DDBJ whole genome shotgun (WGS) entry which is preliminary data.</text>
</comment>
<keyword evidence="2" id="KW-1185">Reference proteome</keyword>
<reference evidence="2" key="1">
    <citation type="submission" date="2018-05" db="EMBL/GenBank/DDBJ databases">
        <authorList>
            <person name="Deangelis K."/>
            <person name="Huntemann M."/>
            <person name="Clum A."/>
            <person name="Pillay M."/>
            <person name="Palaniappan K."/>
            <person name="Varghese N."/>
            <person name="Mikhailova N."/>
            <person name="Stamatis D."/>
            <person name="Reddy T."/>
            <person name="Daum C."/>
            <person name="Shapiro N."/>
            <person name="Ivanova N."/>
            <person name="Kyrpides N."/>
            <person name="Woyke T."/>
        </authorList>
    </citation>
    <scope>NUCLEOTIDE SEQUENCE [LARGE SCALE GENOMIC DNA]</scope>
    <source>
        <strain evidence="2">GAS496</strain>
    </source>
</reference>
<dbReference type="Proteomes" id="UP000247781">
    <property type="component" value="Unassembled WGS sequence"/>
</dbReference>
<reference evidence="1 2" key="2">
    <citation type="submission" date="2018-06" db="EMBL/GenBank/DDBJ databases">
        <title>Sequencing of bacterial isolates from soil warming experiment in Harvard Forest, Massachusetts, USA.</title>
        <authorList>
            <person name="Deangelis K.PhD."/>
        </authorList>
    </citation>
    <scope>NUCLEOTIDE SEQUENCE [LARGE SCALE GENOMIC DNA]</scope>
    <source>
        <strain evidence="1 2">GAS496</strain>
    </source>
</reference>
<proteinExistence type="predicted"/>
<evidence type="ECO:0000313" key="2">
    <source>
        <dbReference type="Proteomes" id="UP000247781"/>
    </source>
</evidence>
<sequence length="111" mass="11096">MTADTTDTGRTAAGAGSTTDGVTTVVVRAALTVALDDTATGWADADGADGAANDFRVDATETEFALSLDVTAASGLTFFTGLVDDECCELDGFFCDAVFDSPALATSAAVP</sequence>
<protein>
    <submittedName>
        <fullName evidence="1">Uncharacterized protein</fullName>
    </submittedName>
</protein>
<dbReference type="RefSeq" id="WP_181428527.1">
    <property type="nucleotide sequence ID" value="NZ_QJJU01000047.1"/>
</dbReference>
<organism evidence="1 2">
    <name type="scientific">Mycolicibacterium moriokaense</name>
    <dbReference type="NCBI Taxonomy" id="39691"/>
    <lineage>
        <taxon>Bacteria</taxon>
        <taxon>Bacillati</taxon>
        <taxon>Actinomycetota</taxon>
        <taxon>Actinomycetes</taxon>
        <taxon>Mycobacteriales</taxon>
        <taxon>Mycobacteriaceae</taxon>
        <taxon>Mycolicibacterium</taxon>
    </lineage>
</organism>
<dbReference type="EMBL" id="QJJU01000047">
    <property type="protein sequence ID" value="PXW97681.1"/>
    <property type="molecule type" value="Genomic_DNA"/>
</dbReference>
<gene>
    <name evidence="1" type="ORF">C8E89_14719</name>
</gene>
<evidence type="ECO:0000313" key="1">
    <source>
        <dbReference type="EMBL" id="PXW97681.1"/>
    </source>
</evidence>